<gene>
    <name evidence="2" type="ORF">OLEA9_A042854</name>
</gene>
<name>A0A8S0PNG8_OLEEU</name>
<proteinExistence type="predicted"/>
<evidence type="ECO:0000313" key="3">
    <source>
        <dbReference type="Proteomes" id="UP000594638"/>
    </source>
</evidence>
<evidence type="ECO:0000313" key="2">
    <source>
        <dbReference type="EMBL" id="CAA2955356.1"/>
    </source>
</evidence>
<dbReference type="EMBL" id="CACTIH010000146">
    <property type="protein sequence ID" value="CAA2955356.1"/>
    <property type="molecule type" value="Genomic_DNA"/>
</dbReference>
<accession>A0A8S0PNG8</accession>
<dbReference type="AlphaFoldDB" id="A0A8S0PNG8"/>
<protein>
    <submittedName>
        <fullName evidence="2">Uncharacterized protein</fullName>
    </submittedName>
</protein>
<keyword evidence="3" id="KW-1185">Reference proteome</keyword>
<sequence length="103" mass="11257">CVPTCPRGIPNMAGTSGPNTAENCLKIRLHPCPGHDTSWTWPAHCDPKTDKKCLKIRPRLGHGLHTVPKISPKMPENQAVSLPGQDASQTRSIHHAQKLLEIT</sequence>
<dbReference type="Proteomes" id="UP000594638">
    <property type="component" value="Unassembled WGS sequence"/>
</dbReference>
<feature type="region of interest" description="Disordered" evidence="1">
    <location>
        <begin position="64"/>
        <end position="91"/>
    </location>
</feature>
<feature type="non-terminal residue" evidence="2">
    <location>
        <position position="1"/>
    </location>
</feature>
<dbReference type="Gramene" id="OE9A042854T1">
    <property type="protein sequence ID" value="OE9A042854C1"/>
    <property type="gene ID" value="OE9A042854"/>
</dbReference>
<evidence type="ECO:0000256" key="1">
    <source>
        <dbReference type="SAM" id="MobiDB-lite"/>
    </source>
</evidence>
<comment type="caution">
    <text evidence="2">The sequence shown here is derived from an EMBL/GenBank/DDBJ whole genome shotgun (WGS) entry which is preliminary data.</text>
</comment>
<organism evidence="2 3">
    <name type="scientific">Olea europaea subsp. europaea</name>
    <dbReference type="NCBI Taxonomy" id="158383"/>
    <lineage>
        <taxon>Eukaryota</taxon>
        <taxon>Viridiplantae</taxon>
        <taxon>Streptophyta</taxon>
        <taxon>Embryophyta</taxon>
        <taxon>Tracheophyta</taxon>
        <taxon>Spermatophyta</taxon>
        <taxon>Magnoliopsida</taxon>
        <taxon>eudicotyledons</taxon>
        <taxon>Gunneridae</taxon>
        <taxon>Pentapetalae</taxon>
        <taxon>asterids</taxon>
        <taxon>lamiids</taxon>
        <taxon>Lamiales</taxon>
        <taxon>Oleaceae</taxon>
        <taxon>Oleeae</taxon>
        <taxon>Olea</taxon>
    </lineage>
</organism>
<reference evidence="2 3" key="1">
    <citation type="submission" date="2019-12" db="EMBL/GenBank/DDBJ databases">
        <authorList>
            <person name="Alioto T."/>
            <person name="Alioto T."/>
            <person name="Gomez Garrido J."/>
        </authorList>
    </citation>
    <scope>NUCLEOTIDE SEQUENCE [LARGE SCALE GENOMIC DNA]</scope>
</reference>